<dbReference type="InterPro" id="IPR050482">
    <property type="entry name" value="Sensor_HK_TwoCompSys"/>
</dbReference>
<keyword evidence="21" id="KW-1133">Transmembrane helix</keyword>
<evidence type="ECO:0000256" key="16">
    <source>
        <dbReference type="ARBA" id="ARBA00023014"/>
    </source>
</evidence>
<dbReference type="InterPro" id="IPR019734">
    <property type="entry name" value="TPR_rpt"/>
</dbReference>
<evidence type="ECO:0000256" key="13">
    <source>
        <dbReference type="ARBA" id="ARBA00022840"/>
    </source>
</evidence>
<evidence type="ECO:0000256" key="9">
    <source>
        <dbReference type="ARBA" id="ARBA00022679"/>
    </source>
</evidence>
<reference evidence="24 25" key="1">
    <citation type="submission" date="2019-10" db="EMBL/GenBank/DDBJ databases">
        <title>Rudanella paleaurantiibacter sp. nov., isolated from sludge.</title>
        <authorList>
            <person name="Xu S.Q."/>
        </authorList>
    </citation>
    <scope>NUCLEOTIDE SEQUENCE [LARGE SCALE GENOMIC DNA]</scope>
    <source>
        <strain evidence="24 25">HX-22-17</strain>
    </source>
</reference>
<keyword evidence="16" id="KW-0411">Iron-sulfur</keyword>
<evidence type="ECO:0000256" key="8">
    <source>
        <dbReference type="ARBA" id="ARBA00022553"/>
    </source>
</evidence>
<comment type="caution">
    <text evidence="24">The sequence shown here is derived from an EMBL/GenBank/DDBJ whole genome shotgun (WGS) entry which is preliminary data.</text>
</comment>
<keyword evidence="10" id="KW-0479">Metal-binding</keyword>
<dbReference type="PANTHER" id="PTHR24421">
    <property type="entry name" value="NITRATE/NITRITE SENSOR PROTEIN NARX-RELATED"/>
    <property type="match status" value="1"/>
</dbReference>
<keyword evidence="20" id="KW-0175">Coiled coil</keyword>
<evidence type="ECO:0000256" key="3">
    <source>
        <dbReference type="ARBA" id="ARBA00004496"/>
    </source>
</evidence>
<evidence type="ECO:0000256" key="14">
    <source>
        <dbReference type="ARBA" id="ARBA00023004"/>
    </source>
</evidence>
<dbReference type="PROSITE" id="PS50005">
    <property type="entry name" value="TPR"/>
    <property type="match status" value="1"/>
</dbReference>
<dbReference type="EMBL" id="WELI01000001">
    <property type="protein sequence ID" value="KAB7732938.1"/>
    <property type="molecule type" value="Genomic_DNA"/>
</dbReference>
<keyword evidence="19" id="KW-0802">TPR repeat</keyword>
<keyword evidence="14" id="KW-0408">Iron</keyword>
<keyword evidence="12" id="KW-0418">Kinase</keyword>
<feature type="coiled-coil region" evidence="20">
    <location>
        <begin position="426"/>
        <end position="478"/>
    </location>
</feature>
<evidence type="ECO:0000256" key="4">
    <source>
        <dbReference type="ARBA" id="ARBA00012438"/>
    </source>
</evidence>
<evidence type="ECO:0000313" key="24">
    <source>
        <dbReference type="EMBL" id="KAB7732938.1"/>
    </source>
</evidence>
<feature type="signal peptide" evidence="22">
    <location>
        <begin position="1"/>
        <end position="24"/>
    </location>
</feature>
<organism evidence="24 25">
    <name type="scientific">Rudanella paleaurantiibacter</name>
    <dbReference type="NCBI Taxonomy" id="2614655"/>
    <lineage>
        <taxon>Bacteria</taxon>
        <taxon>Pseudomonadati</taxon>
        <taxon>Bacteroidota</taxon>
        <taxon>Cytophagia</taxon>
        <taxon>Cytophagales</taxon>
        <taxon>Cytophagaceae</taxon>
        <taxon>Rudanella</taxon>
    </lineage>
</organism>
<dbReference type="GO" id="GO:0046872">
    <property type="term" value="F:metal ion binding"/>
    <property type="evidence" value="ECO:0007669"/>
    <property type="project" value="UniProtKB-KW"/>
</dbReference>
<dbReference type="CDD" id="cd16917">
    <property type="entry name" value="HATPase_UhpB-NarQ-NarX-like"/>
    <property type="match status" value="1"/>
</dbReference>
<comment type="subcellular location">
    <subcellularLocation>
        <location evidence="3">Cytoplasm</location>
    </subcellularLocation>
</comment>
<evidence type="ECO:0000256" key="5">
    <source>
        <dbReference type="ARBA" id="ARBA00017322"/>
    </source>
</evidence>
<evidence type="ECO:0000256" key="21">
    <source>
        <dbReference type="SAM" id="Phobius"/>
    </source>
</evidence>
<dbReference type="GO" id="GO:0005524">
    <property type="term" value="F:ATP binding"/>
    <property type="evidence" value="ECO:0007669"/>
    <property type="project" value="UniProtKB-KW"/>
</dbReference>
<dbReference type="Proteomes" id="UP000488299">
    <property type="component" value="Unassembled WGS sequence"/>
</dbReference>
<dbReference type="GO" id="GO:0051539">
    <property type="term" value="F:4 iron, 4 sulfur cluster binding"/>
    <property type="evidence" value="ECO:0007669"/>
    <property type="project" value="UniProtKB-KW"/>
</dbReference>
<dbReference type="SMART" id="SM00387">
    <property type="entry name" value="HATPase_c"/>
    <property type="match status" value="1"/>
</dbReference>
<keyword evidence="6" id="KW-0004">4Fe-4S</keyword>
<keyword evidence="15" id="KW-0902">Two-component regulatory system</keyword>
<dbReference type="SUPFAM" id="SSF55874">
    <property type="entry name" value="ATPase domain of HSP90 chaperone/DNA topoisomerase II/histidine kinase"/>
    <property type="match status" value="1"/>
</dbReference>
<evidence type="ECO:0000256" key="18">
    <source>
        <dbReference type="ARBA" id="ARBA00030800"/>
    </source>
</evidence>
<dbReference type="PANTHER" id="PTHR24421:SF10">
    <property type="entry name" value="NITRATE_NITRITE SENSOR PROTEIN NARQ"/>
    <property type="match status" value="1"/>
</dbReference>
<feature type="repeat" description="TPR" evidence="19">
    <location>
        <begin position="153"/>
        <end position="186"/>
    </location>
</feature>
<keyword evidence="22" id="KW-0732">Signal</keyword>
<dbReference type="GO" id="GO:0046983">
    <property type="term" value="F:protein dimerization activity"/>
    <property type="evidence" value="ECO:0007669"/>
    <property type="project" value="InterPro"/>
</dbReference>
<dbReference type="InterPro" id="IPR011990">
    <property type="entry name" value="TPR-like_helical_dom_sf"/>
</dbReference>
<evidence type="ECO:0000256" key="12">
    <source>
        <dbReference type="ARBA" id="ARBA00022777"/>
    </source>
</evidence>
<comment type="function">
    <text evidence="17">Member of the two-component regulatory system NreB/NreC involved in the control of dissimilatory nitrate/nitrite reduction in response to oxygen. NreB functions as a direct oxygen sensor histidine kinase which is autophosphorylated, in the absence of oxygen, probably at the conserved histidine residue, and transfers its phosphate group probably to a conserved aspartate residue of NreC. NreB/NreC activates the expression of the nitrate (narGHJI) and nitrite (nir) reductase operons, as well as the putative nitrate transporter gene narT.</text>
</comment>
<dbReference type="SUPFAM" id="SSF48452">
    <property type="entry name" value="TPR-like"/>
    <property type="match status" value="1"/>
</dbReference>
<dbReference type="PRINTS" id="PR00344">
    <property type="entry name" value="BCTRLSENSOR"/>
</dbReference>
<evidence type="ECO:0000256" key="19">
    <source>
        <dbReference type="PROSITE-ProRule" id="PRU00339"/>
    </source>
</evidence>
<dbReference type="Pfam" id="PF07730">
    <property type="entry name" value="HisKA_3"/>
    <property type="match status" value="1"/>
</dbReference>
<dbReference type="Gene3D" id="3.30.565.10">
    <property type="entry name" value="Histidine kinase-like ATPase, C-terminal domain"/>
    <property type="match status" value="1"/>
</dbReference>
<dbReference type="GO" id="GO:0016020">
    <property type="term" value="C:membrane"/>
    <property type="evidence" value="ECO:0007669"/>
    <property type="project" value="InterPro"/>
</dbReference>
<keyword evidence="21" id="KW-0812">Transmembrane</keyword>
<evidence type="ECO:0000256" key="2">
    <source>
        <dbReference type="ARBA" id="ARBA00001966"/>
    </source>
</evidence>
<keyword evidence="13" id="KW-0067">ATP-binding</keyword>
<dbReference type="Pfam" id="PF13424">
    <property type="entry name" value="TPR_12"/>
    <property type="match status" value="1"/>
</dbReference>
<feature type="transmembrane region" description="Helical" evidence="21">
    <location>
        <begin position="400"/>
        <end position="420"/>
    </location>
</feature>
<keyword evidence="11" id="KW-0547">Nucleotide-binding</keyword>
<comment type="catalytic activity">
    <reaction evidence="1">
        <text>ATP + protein L-histidine = ADP + protein N-phospho-L-histidine.</text>
        <dbReference type="EC" id="2.7.13.3"/>
    </reaction>
</comment>
<gene>
    <name evidence="24" type="ORF">F5984_03040</name>
</gene>
<dbReference type="PROSITE" id="PS50109">
    <property type="entry name" value="HIS_KIN"/>
    <property type="match status" value="1"/>
</dbReference>
<evidence type="ECO:0000256" key="15">
    <source>
        <dbReference type="ARBA" id="ARBA00023012"/>
    </source>
</evidence>
<comment type="cofactor">
    <cofactor evidence="2">
        <name>[4Fe-4S] cluster</name>
        <dbReference type="ChEBI" id="CHEBI:49883"/>
    </cofactor>
</comment>
<sequence length="690" mass="79597">MVMRWALGLLITMLVATSSGWAQSQLFPEFNYDRRGDKAYVDSLLKVGHQRLRQAKQAPRSPQNDTLHLESIRFITRVFKQLRTAERDSSYVYALRLSAQARQYGNNLYQVYGLIQEEYYLRMVRNDFLTALSLDQKASALCEKQRPDVYPIWHIHMNMGDIYLLMKEYDNALYNYQQAFRLMPKYRLLSKRNQRLIYSQLTTQIGEVYEALGRYYQARKQYETSRQIAFETNSQTNIAYADERLGDFLISRKQYPAAVKVYQEALNIWNQLNDEGGKASVWARLAEGYFYTNRLPEAIQLGEQALVLARKRGNARIQQIASSALYQAYRASGQYERALAMNEINVALRDSLANQKQVEEMMVLQRQFETKTLRAEAARSRFEQQARIATLNRNIERQNLLRAVLLGGLVMLLAFVGVLYRRNRLIRQQRQQIEQLNVGLEDKVRRRTAELERANEQLRAKNREIEEALLRGQTLERKRVAADLHDNLGGLISAIRLSLSALNPGHLSEREQQVYKNLQHMTKEAYAEVRHLSHNLQPEELEKQGLGHALSRLGDKLNQNQLIRFSIDTGQLPRLTKATEFHLYSICLELCNNILKHSGATEACIQFRKYGEQLNMIVKDNGRGMETVLPVAQQHSQAQMNGMGLPNIQARTDAMKGRLEIYSEVGEGTTFFFILPLSATFAEASQETTS</sequence>
<evidence type="ECO:0000256" key="10">
    <source>
        <dbReference type="ARBA" id="ARBA00022723"/>
    </source>
</evidence>
<dbReference type="InterPro" id="IPR004358">
    <property type="entry name" value="Sig_transdc_His_kin-like_C"/>
</dbReference>
<dbReference type="GO" id="GO:0005737">
    <property type="term" value="C:cytoplasm"/>
    <property type="evidence" value="ECO:0007669"/>
    <property type="project" value="UniProtKB-SubCell"/>
</dbReference>
<name>A0A7J5U518_9BACT</name>
<evidence type="ECO:0000313" key="25">
    <source>
        <dbReference type="Proteomes" id="UP000488299"/>
    </source>
</evidence>
<accession>A0A7J5U518</accession>
<evidence type="ECO:0000256" key="20">
    <source>
        <dbReference type="SAM" id="Coils"/>
    </source>
</evidence>
<proteinExistence type="predicted"/>
<dbReference type="Gene3D" id="1.25.40.10">
    <property type="entry name" value="Tetratricopeptide repeat domain"/>
    <property type="match status" value="2"/>
</dbReference>
<dbReference type="EC" id="2.7.13.3" evidence="4"/>
<evidence type="ECO:0000256" key="6">
    <source>
        <dbReference type="ARBA" id="ARBA00022485"/>
    </source>
</evidence>
<keyword evidence="25" id="KW-1185">Reference proteome</keyword>
<protein>
    <recommendedName>
        <fullName evidence="5">Oxygen sensor histidine kinase NreB</fullName>
        <ecNumber evidence="4">2.7.13.3</ecNumber>
    </recommendedName>
    <alternativeName>
        <fullName evidence="18">Nitrogen regulation protein B</fullName>
    </alternativeName>
</protein>
<dbReference type="Pfam" id="PF02518">
    <property type="entry name" value="HATPase_c"/>
    <property type="match status" value="1"/>
</dbReference>
<dbReference type="InterPro" id="IPR003594">
    <property type="entry name" value="HATPase_dom"/>
</dbReference>
<feature type="chain" id="PRO_5029737069" description="Oxygen sensor histidine kinase NreB" evidence="22">
    <location>
        <begin position="25"/>
        <end position="690"/>
    </location>
</feature>
<keyword evidence="21" id="KW-0472">Membrane</keyword>
<evidence type="ECO:0000256" key="22">
    <source>
        <dbReference type="SAM" id="SignalP"/>
    </source>
</evidence>
<dbReference type="InterPro" id="IPR005467">
    <property type="entry name" value="His_kinase_dom"/>
</dbReference>
<dbReference type="Gene3D" id="1.20.5.1930">
    <property type="match status" value="1"/>
</dbReference>
<dbReference type="AlphaFoldDB" id="A0A7J5U518"/>
<keyword evidence="9" id="KW-0808">Transferase</keyword>
<evidence type="ECO:0000259" key="23">
    <source>
        <dbReference type="PROSITE" id="PS50109"/>
    </source>
</evidence>
<evidence type="ECO:0000256" key="11">
    <source>
        <dbReference type="ARBA" id="ARBA00022741"/>
    </source>
</evidence>
<evidence type="ECO:0000256" key="7">
    <source>
        <dbReference type="ARBA" id="ARBA00022490"/>
    </source>
</evidence>
<dbReference type="GO" id="GO:0000155">
    <property type="term" value="F:phosphorelay sensor kinase activity"/>
    <property type="evidence" value="ECO:0007669"/>
    <property type="project" value="InterPro"/>
</dbReference>
<dbReference type="SMART" id="SM00028">
    <property type="entry name" value="TPR"/>
    <property type="match status" value="4"/>
</dbReference>
<dbReference type="InterPro" id="IPR036890">
    <property type="entry name" value="HATPase_C_sf"/>
</dbReference>
<keyword evidence="8" id="KW-0597">Phosphoprotein</keyword>
<evidence type="ECO:0000256" key="1">
    <source>
        <dbReference type="ARBA" id="ARBA00000085"/>
    </source>
</evidence>
<feature type="domain" description="Histidine kinase" evidence="23">
    <location>
        <begin position="483"/>
        <end position="679"/>
    </location>
</feature>
<keyword evidence="7" id="KW-0963">Cytoplasm</keyword>
<dbReference type="InterPro" id="IPR011712">
    <property type="entry name" value="Sig_transdc_His_kin_sub3_dim/P"/>
</dbReference>
<evidence type="ECO:0000256" key="17">
    <source>
        <dbReference type="ARBA" id="ARBA00024827"/>
    </source>
</evidence>